<feature type="compositionally biased region" description="Basic and acidic residues" evidence="1">
    <location>
        <begin position="194"/>
        <end position="210"/>
    </location>
</feature>
<dbReference type="EMBL" id="BQNB010020761">
    <property type="protein sequence ID" value="GJT99330.1"/>
    <property type="molecule type" value="Genomic_DNA"/>
</dbReference>
<dbReference type="Proteomes" id="UP001151760">
    <property type="component" value="Unassembled WGS sequence"/>
</dbReference>
<organism evidence="2 3">
    <name type="scientific">Tanacetum coccineum</name>
    <dbReference type="NCBI Taxonomy" id="301880"/>
    <lineage>
        <taxon>Eukaryota</taxon>
        <taxon>Viridiplantae</taxon>
        <taxon>Streptophyta</taxon>
        <taxon>Embryophyta</taxon>
        <taxon>Tracheophyta</taxon>
        <taxon>Spermatophyta</taxon>
        <taxon>Magnoliopsida</taxon>
        <taxon>eudicotyledons</taxon>
        <taxon>Gunneridae</taxon>
        <taxon>Pentapetalae</taxon>
        <taxon>asterids</taxon>
        <taxon>campanulids</taxon>
        <taxon>Asterales</taxon>
        <taxon>Asteraceae</taxon>
        <taxon>Asteroideae</taxon>
        <taxon>Anthemideae</taxon>
        <taxon>Anthemidinae</taxon>
        <taxon>Tanacetum</taxon>
    </lineage>
</organism>
<gene>
    <name evidence="2" type="ORF">Tco_1094848</name>
</gene>
<keyword evidence="3" id="KW-1185">Reference proteome</keyword>
<proteinExistence type="predicted"/>
<reference evidence="2" key="2">
    <citation type="submission" date="2022-01" db="EMBL/GenBank/DDBJ databases">
        <authorList>
            <person name="Yamashiro T."/>
            <person name="Shiraishi A."/>
            <person name="Satake H."/>
            <person name="Nakayama K."/>
        </authorList>
    </citation>
    <scope>NUCLEOTIDE SEQUENCE</scope>
</reference>
<feature type="compositionally biased region" description="Basic and acidic residues" evidence="1">
    <location>
        <begin position="162"/>
        <end position="182"/>
    </location>
</feature>
<evidence type="ECO:0000256" key="1">
    <source>
        <dbReference type="SAM" id="MobiDB-lite"/>
    </source>
</evidence>
<evidence type="ECO:0000313" key="2">
    <source>
        <dbReference type="EMBL" id="GJT99330.1"/>
    </source>
</evidence>
<name>A0ABQ5IHT2_9ASTR</name>
<protein>
    <submittedName>
        <fullName evidence="2">Uncharacterized protein</fullName>
    </submittedName>
</protein>
<reference evidence="2" key="1">
    <citation type="journal article" date="2022" name="Int. J. Mol. Sci.">
        <title>Draft Genome of Tanacetum Coccineum: Genomic Comparison of Closely Related Tanacetum-Family Plants.</title>
        <authorList>
            <person name="Yamashiro T."/>
            <person name="Shiraishi A."/>
            <person name="Nakayama K."/>
            <person name="Satake H."/>
        </authorList>
    </citation>
    <scope>NUCLEOTIDE SEQUENCE</scope>
</reference>
<accession>A0ABQ5IHT2</accession>
<comment type="caution">
    <text evidence="2">The sequence shown here is derived from an EMBL/GenBank/DDBJ whole genome shotgun (WGS) entry which is preliminary data.</text>
</comment>
<sequence>MKIECERREVHQAKKDLTRSSSSESWVGSRDFEGVMTSYRGCRDDWTKIEGRRSGKKCCFVGSMREVEKRDKDEWTEKERIRRLVVEISRRDESQKTACRRREKIMFRVDEDERVMRKRDWKDGEEVLDEWRWTDGAVDREVEAETREGGRKDVVMEKCTDERREEDRVKKDEDDEIERTLLEDGSSAQMNDRYVIHRQEGRDEEKNEVARRRKRFVDVICEVVDDSGDDRDDIN</sequence>
<evidence type="ECO:0000313" key="3">
    <source>
        <dbReference type="Proteomes" id="UP001151760"/>
    </source>
</evidence>
<feature type="region of interest" description="Disordered" evidence="1">
    <location>
        <begin position="162"/>
        <end position="210"/>
    </location>
</feature>